<dbReference type="EMBL" id="UINC01061781">
    <property type="protein sequence ID" value="SVB87712.1"/>
    <property type="molecule type" value="Genomic_DNA"/>
</dbReference>
<reference evidence="1" key="1">
    <citation type="submission" date="2018-05" db="EMBL/GenBank/DDBJ databases">
        <authorList>
            <person name="Lanie J.A."/>
            <person name="Ng W.-L."/>
            <person name="Kazmierczak K.M."/>
            <person name="Andrzejewski T.M."/>
            <person name="Davidsen T.M."/>
            <person name="Wayne K.J."/>
            <person name="Tettelin H."/>
            <person name="Glass J.I."/>
            <person name="Rusch D."/>
            <person name="Podicherti R."/>
            <person name="Tsui H.-C.T."/>
            <person name="Winkler M.E."/>
        </authorList>
    </citation>
    <scope>NUCLEOTIDE SEQUENCE</scope>
</reference>
<organism evidence="1">
    <name type="scientific">marine metagenome</name>
    <dbReference type="NCBI Taxonomy" id="408172"/>
    <lineage>
        <taxon>unclassified sequences</taxon>
        <taxon>metagenomes</taxon>
        <taxon>ecological metagenomes</taxon>
    </lineage>
</organism>
<dbReference type="AlphaFoldDB" id="A0A382HKP6"/>
<name>A0A382HKP6_9ZZZZ</name>
<accession>A0A382HKP6</accession>
<evidence type="ECO:0000313" key="1">
    <source>
        <dbReference type="EMBL" id="SVB87712.1"/>
    </source>
</evidence>
<proteinExistence type="predicted"/>
<gene>
    <name evidence="1" type="ORF">METZ01_LOCUS240566</name>
</gene>
<protein>
    <submittedName>
        <fullName evidence="1">Uncharacterized protein</fullName>
    </submittedName>
</protein>
<sequence length="44" mass="5264">MNPMTETRKTNVQLSPMNAPFLLVMFVFRRKSFVNIFFMHLSKN</sequence>